<gene>
    <name evidence="1" type="ORF">SAMN05192589_12319</name>
</gene>
<reference evidence="1 2" key="1">
    <citation type="submission" date="2016-10" db="EMBL/GenBank/DDBJ databases">
        <authorList>
            <person name="de Groot N.N."/>
        </authorList>
    </citation>
    <scope>NUCLEOTIDE SEQUENCE [LARGE SCALE GENOMIC DNA]</scope>
    <source>
        <strain evidence="1 2">DSM 16619</strain>
    </source>
</reference>
<accession>A0A1G7EGP7</accession>
<evidence type="ECO:0000313" key="2">
    <source>
        <dbReference type="Proteomes" id="UP000198781"/>
    </source>
</evidence>
<dbReference type="Proteomes" id="UP000198781">
    <property type="component" value="Unassembled WGS sequence"/>
</dbReference>
<dbReference type="STRING" id="187868.SAMN05192589_12319"/>
<proteinExistence type="predicted"/>
<protein>
    <submittedName>
        <fullName evidence="1">Uncharacterized protein</fullName>
    </submittedName>
</protein>
<dbReference type="EMBL" id="FMZC01000023">
    <property type="protein sequence ID" value="SDE62859.1"/>
    <property type="molecule type" value="Genomic_DNA"/>
</dbReference>
<name>A0A1G7EGP7_9BURK</name>
<dbReference type="AlphaFoldDB" id="A0A1G7EGP7"/>
<sequence length="51" mass="6188">MSDKARRLLQYRYWLDGLMARPARSDWYQRDLYLTESSLRDQAAYIIGRDC</sequence>
<evidence type="ECO:0000313" key="1">
    <source>
        <dbReference type="EMBL" id="SDE62859.1"/>
    </source>
</evidence>
<dbReference type="RefSeq" id="WP_175537838.1">
    <property type="nucleotide sequence ID" value="NZ_FMZC01000023.1"/>
</dbReference>
<organism evidence="1 2">
    <name type="scientific">Paracidovorax valerianellae</name>
    <dbReference type="NCBI Taxonomy" id="187868"/>
    <lineage>
        <taxon>Bacteria</taxon>
        <taxon>Pseudomonadati</taxon>
        <taxon>Pseudomonadota</taxon>
        <taxon>Betaproteobacteria</taxon>
        <taxon>Burkholderiales</taxon>
        <taxon>Comamonadaceae</taxon>
        <taxon>Paracidovorax</taxon>
    </lineage>
</organism>
<keyword evidence="2" id="KW-1185">Reference proteome</keyword>